<proteinExistence type="predicted"/>
<dbReference type="EMBL" id="AP021861">
    <property type="protein sequence ID" value="BBO32100.1"/>
    <property type="molecule type" value="Genomic_DNA"/>
</dbReference>
<dbReference type="AlphaFoldDB" id="A0A5K7X6A0"/>
<accession>A0A5K7X6A0</accession>
<gene>
    <name evidence="1" type="ORF">PLANPX_1712</name>
</gene>
<organism evidence="1 2">
    <name type="scientific">Lacipirellula parvula</name>
    <dbReference type="NCBI Taxonomy" id="2650471"/>
    <lineage>
        <taxon>Bacteria</taxon>
        <taxon>Pseudomonadati</taxon>
        <taxon>Planctomycetota</taxon>
        <taxon>Planctomycetia</taxon>
        <taxon>Pirellulales</taxon>
        <taxon>Lacipirellulaceae</taxon>
        <taxon>Lacipirellula</taxon>
    </lineage>
</organism>
<dbReference type="KEGG" id="lpav:PLANPX_1712"/>
<sequence>MAKRQKVAPDPAPLPTPGVDVSSKYQEVVVLGVAAKEGYDVLTPGQYLHVKDLIKQLVGFGRREFGSILRLEKLDEFWELKEKGGTLGKKNIRVYFKFNGDGNEVVVLCTYKKEDDGSAPPHIVFKLRNRWRLYQKGDFQDNCIRYQRPSTSSD</sequence>
<protein>
    <recommendedName>
        <fullName evidence="3">Toxin HigB</fullName>
    </recommendedName>
</protein>
<evidence type="ECO:0008006" key="3">
    <source>
        <dbReference type="Google" id="ProtNLM"/>
    </source>
</evidence>
<dbReference type="Proteomes" id="UP000326837">
    <property type="component" value="Chromosome"/>
</dbReference>
<dbReference type="RefSeq" id="WP_152098124.1">
    <property type="nucleotide sequence ID" value="NZ_AP021861.1"/>
</dbReference>
<reference evidence="2" key="1">
    <citation type="submission" date="2019-10" db="EMBL/GenBank/DDBJ databases">
        <title>Lacipirellula parvula gen. nov., sp. nov., representing a lineage of planctomycetes widespread in freshwater anoxic habitats, and description of the family Lacipirellulaceae.</title>
        <authorList>
            <person name="Dedysh S.N."/>
            <person name="Kulichevskaya I.S."/>
            <person name="Beletsky A.V."/>
            <person name="Rakitin A.L."/>
            <person name="Mardanov A.V."/>
            <person name="Ivanova A.A."/>
            <person name="Saltykova V.X."/>
            <person name="Rijpstra W.I.C."/>
            <person name="Sinninghe Damste J.S."/>
            <person name="Ravin N.V."/>
        </authorList>
    </citation>
    <scope>NUCLEOTIDE SEQUENCE [LARGE SCALE GENOMIC DNA]</scope>
    <source>
        <strain evidence="2">PX69</strain>
    </source>
</reference>
<name>A0A5K7X6A0_9BACT</name>
<keyword evidence="2" id="KW-1185">Reference proteome</keyword>
<evidence type="ECO:0000313" key="2">
    <source>
        <dbReference type="Proteomes" id="UP000326837"/>
    </source>
</evidence>
<evidence type="ECO:0000313" key="1">
    <source>
        <dbReference type="EMBL" id="BBO32100.1"/>
    </source>
</evidence>